<dbReference type="AlphaFoldDB" id="A0A2T4JRF2"/>
<dbReference type="RefSeq" id="WP_107665114.1">
    <property type="nucleotide sequence ID" value="NZ_PZKG01000103.1"/>
</dbReference>
<keyword evidence="2" id="KW-0732">Signal</keyword>
<protein>
    <recommendedName>
        <fullName evidence="5">DUF2946 domain-containing protein</fullName>
    </recommendedName>
</protein>
<dbReference type="Proteomes" id="UP000241010">
    <property type="component" value="Unassembled WGS sequence"/>
</dbReference>
<evidence type="ECO:0000256" key="1">
    <source>
        <dbReference type="SAM" id="MobiDB-lite"/>
    </source>
</evidence>
<comment type="caution">
    <text evidence="3">The sequence shown here is derived from an EMBL/GenBank/DDBJ whole genome shotgun (WGS) entry which is preliminary data.</text>
</comment>
<proteinExistence type="predicted"/>
<evidence type="ECO:0008006" key="5">
    <source>
        <dbReference type="Google" id="ProtNLM"/>
    </source>
</evidence>
<feature type="signal peptide" evidence="2">
    <location>
        <begin position="1"/>
        <end position="24"/>
    </location>
</feature>
<gene>
    <name evidence="3" type="ORF">C5F48_17300</name>
</gene>
<evidence type="ECO:0000313" key="4">
    <source>
        <dbReference type="Proteomes" id="UP000241010"/>
    </source>
</evidence>
<accession>A0A2T4JRF2</accession>
<name>A0A2T4JRF2_9RHOB</name>
<reference evidence="3 4" key="1">
    <citation type="submission" date="2018-03" db="EMBL/GenBank/DDBJ databases">
        <title>Cereibacter changlensis.</title>
        <authorList>
            <person name="Meyer T.E."/>
            <person name="Miller S."/>
            <person name="Lodha T."/>
            <person name="Gandham S."/>
            <person name="Chintalapati S."/>
            <person name="Chintalapati V.R."/>
        </authorList>
    </citation>
    <scope>NUCLEOTIDE SEQUENCE [LARGE SCALE GENOMIC DNA]</scope>
    <source>
        <strain evidence="3 4">JA139</strain>
    </source>
</reference>
<sequence>MTCIVRLCLSALLSLALTGAGLTAGPEHGGPMPWQTEMVICSGDGAKTVTLDAEGNVVDPADCTGHGCPDCLQPGPALAPQALARPLPPVTRCETCLPRPERPLDRSAVTGTARGPPSEV</sequence>
<dbReference type="EMBL" id="PZKG01000103">
    <property type="protein sequence ID" value="PTE20478.1"/>
    <property type="molecule type" value="Genomic_DNA"/>
</dbReference>
<evidence type="ECO:0000256" key="2">
    <source>
        <dbReference type="SAM" id="SignalP"/>
    </source>
</evidence>
<dbReference type="OrthoDB" id="7863585at2"/>
<feature type="region of interest" description="Disordered" evidence="1">
    <location>
        <begin position="96"/>
        <end position="120"/>
    </location>
</feature>
<evidence type="ECO:0000313" key="3">
    <source>
        <dbReference type="EMBL" id="PTE20478.1"/>
    </source>
</evidence>
<keyword evidence="4" id="KW-1185">Reference proteome</keyword>
<feature type="chain" id="PRO_5015723584" description="DUF2946 domain-containing protein" evidence="2">
    <location>
        <begin position="25"/>
        <end position="120"/>
    </location>
</feature>
<organism evidence="3 4">
    <name type="scientific">Cereibacter changlensis JA139</name>
    <dbReference type="NCBI Taxonomy" id="1188249"/>
    <lineage>
        <taxon>Bacteria</taxon>
        <taxon>Pseudomonadati</taxon>
        <taxon>Pseudomonadota</taxon>
        <taxon>Alphaproteobacteria</taxon>
        <taxon>Rhodobacterales</taxon>
        <taxon>Paracoccaceae</taxon>
        <taxon>Cereibacter</taxon>
    </lineage>
</organism>